<name>A0A0E9VZL7_ANGAN</name>
<dbReference type="AlphaFoldDB" id="A0A0E9VZL7"/>
<accession>A0A0E9VZL7</accession>
<reference evidence="1" key="2">
    <citation type="journal article" date="2015" name="Fish Shellfish Immunol.">
        <title>Early steps in the European eel (Anguilla anguilla)-Vibrio vulnificus interaction in the gills: Role of the RtxA13 toxin.</title>
        <authorList>
            <person name="Callol A."/>
            <person name="Pajuelo D."/>
            <person name="Ebbesson L."/>
            <person name="Teles M."/>
            <person name="MacKenzie S."/>
            <person name="Amaro C."/>
        </authorList>
    </citation>
    <scope>NUCLEOTIDE SEQUENCE</scope>
</reference>
<proteinExistence type="predicted"/>
<dbReference type="EMBL" id="GBXM01024988">
    <property type="protein sequence ID" value="JAH83589.1"/>
    <property type="molecule type" value="Transcribed_RNA"/>
</dbReference>
<sequence>MGGPYLKFHELIKDSNNSSCFQRHKSLKSCGAILHTIQGTFTLPSPLMNIVNSRQKTFFNT</sequence>
<evidence type="ECO:0000313" key="1">
    <source>
        <dbReference type="EMBL" id="JAH83589.1"/>
    </source>
</evidence>
<protein>
    <submittedName>
        <fullName evidence="1">Uncharacterized protein</fullName>
    </submittedName>
</protein>
<reference evidence="1" key="1">
    <citation type="submission" date="2014-11" db="EMBL/GenBank/DDBJ databases">
        <authorList>
            <person name="Amaro Gonzalez C."/>
        </authorList>
    </citation>
    <scope>NUCLEOTIDE SEQUENCE</scope>
</reference>
<organism evidence="1">
    <name type="scientific">Anguilla anguilla</name>
    <name type="common">European freshwater eel</name>
    <name type="synonym">Muraena anguilla</name>
    <dbReference type="NCBI Taxonomy" id="7936"/>
    <lineage>
        <taxon>Eukaryota</taxon>
        <taxon>Metazoa</taxon>
        <taxon>Chordata</taxon>
        <taxon>Craniata</taxon>
        <taxon>Vertebrata</taxon>
        <taxon>Euteleostomi</taxon>
        <taxon>Actinopterygii</taxon>
        <taxon>Neopterygii</taxon>
        <taxon>Teleostei</taxon>
        <taxon>Anguilliformes</taxon>
        <taxon>Anguillidae</taxon>
        <taxon>Anguilla</taxon>
    </lineage>
</organism>